<proteinExistence type="predicted"/>
<protein>
    <submittedName>
        <fullName evidence="1">Uncharacterized protein</fullName>
    </submittedName>
</protein>
<dbReference type="GeneID" id="43664365"/>
<organism evidence="1 2">
    <name type="scientific">Aspergillus pseudonomiae</name>
    <dbReference type="NCBI Taxonomy" id="1506151"/>
    <lineage>
        <taxon>Eukaryota</taxon>
        <taxon>Fungi</taxon>
        <taxon>Dikarya</taxon>
        <taxon>Ascomycota</taxon>
        <taxon>Pezizomycotina</taxon>
        <taxon>Eurotiomycetes</taxon>
        <taxon>Eurotiomycetidae</taxon>
        <taxon>Eurotiales</taxon>
        <taxon>Aspergillaceae</taxon>
        <taxon>Aspergillus</taxon>
        <taxon>Aspergillus subgen. Circumdati</taxon>
    </lineage>
</organism>
<name>A0A5N7DQ98_9EURO</name>
<keyword evidence="2" id="KW-1185">Reference proteome</keyword>
<accession>A0A5N6I0X6</accession>
<reference evidence="1 2" key="1">
    <citation type="submission" date="2019-04" db="EMBL/GenBank/DDBJ databases">
        <authorList>
            <consortium name="DOE Joint Genome Institute"/>
            <person name="Mondo S."/>
            <person name="Kjaerbolling I."/>
            <person name="Vesth T."/>
            <person name="Frisvad J.C."/>
            <person name="Nybo J.L."/>
            <person name="Theobald S."/>
            <person name="Kildgaard S."/>
            <person name="Isbrandt T."/>
            <person name="Kuo A."/>
            <person name="Sato A."/>
            <person name="Lyhne E.K."/>
            <person name="Kogle M.E."/>
            <person name="Wiebenga A."/>
            <person name="Kun R.S."/>
            <person name="Lubbers R.J."/>
            <person name="Makela M.R."/>
            <person name="Barry K."/>
            <person name="Chovatia M."/>
            <person name="Clum A."/>
            <person name="Daum C."/>
            <person name="Haridas S."/>
            <person name="He G."/>
            <person name="LaButti K."/>
            <person name="Lipzen A."/>
            <person name="Riley R."/>
            <person name="Salamov A."/>
            <person name="Simmons B.A."/>
            <person name="Magnuson J.K."/>
            <person name="Henrissat B."/>
            <person name="Mortensen U.H."/>
            <person name="Larsen T.O."/>
            <person name="Devries R.P."/>
            <person name="Grigoriev I.V."/>
            <person name="Machida M."/>
            <person name="Baker S.E."/>
            <person name="Andersen M.R."/>
            <person name="Cantor M.N."/>
            <person name="Hua S.X."/>
        </authorList>
    </citation>
    <scope>NUCLEOTIDE SEQUENCE [LARGE SCALE GENOMIC DNA]</scope>
    <source>
        <strain evidence="1 2">CBS 119388</strain>
    </source>
</reference>
<accession>A0A5N7DQ98</accession>
<evidence type="ECO:0000313" key="1">
    <source>
        <dbReference type="EMBL" id="KAE8408213.1"/>
    </source>
</evidence>
<gene>
    <name evidence="1" type="ORF">BDV37DRAFT_191148</name>
</gene>
<dbReference type="Proteomes" id="UP000325579">
    <property type="component" value="Unassembled WGS sequence"/>
</dbReference>
<dbReference type="EMBL" id="ML736744">
    <property type="protein sequence ID" value="KAE8408213.1"/>
    <property type="molecule type" value="Genomic_DNA"/>
</dbReference>
<sequence>MSSMLPDIAEDYKELQVIVVRRSTGKWISPLLRQGRKLYNPKLLLLCFQLLFFGTLIPPSRQGKNFPAKGNRQHDCIIAKF</sequence>
<dbReference type="RefSeq" id="XP_031945532.1">
    <property type="nucleotide sequence ID" value="XM_032079674.1"/>
</dbReference>
<evidence type="ECO:0000313" key="2">
    <source>
        <dbReference type="Proteomes" id="UP000325579"/>
    </source>
</evidence>
<dbReference type="AlphaFoldDB" id="A0A5N7DQ98"/>